<dbReference type="PROSITE" id="PS51840">
    <property type="entry name" value="C2_NT"/>
    <property type="match status" value="1"/>
</dbReference>
<dbReference type="Proteomes" id="UP001049176">
    <property type="component" value="Chromosome 3"/>
</dbReference>
<feature type="compositionally biased region" description="Basic residues" evidence="1">
    <location>
        <begin position="399"/>
        <end position="408"/>
    </location>
</feature>
<dbReference type="RefSeq" id="XP_043012423.1">
    <property type="nucleotide sequence ID" value="XM_043151328.1"/>
</dbReference>
<feature type="compositionally biased region" description="Low complexity" evidence="1">
    <location>
        <begin position="190"/>
        <end position="210"/>
    </location>
</feature>
<feature type="domain" description="C2 NT-type" evidence="2">
    <location>
        <begin position="16"/>
        <end position="312"/>
    </location>
</feature>
<accession>A0A9P8AAR2</accession>
<feature type="compositionally biased region" description="Basic and acidic residues" evidence="1">
    <location>
        <begin position="497"/>
        <end position="513"/>
    </location>
</feature>
<reference evidence="3" key="1">
    <citation type="journal article" date="2021" name="Genome Biol. Evol.">
        <title>The assembled and annotated genome of the fairy-ring fungus Marasmius oreades.</title>
        <authorList>
            <person name="Hiltunen M."/>
            <person name="Ament-Velasquez S.L."/>
            <person name="Johannesson H."/>
        </authorList>
    </citation>
    <scope>NUCLEOTIDE SEQUENCE</scope>
    <source>
        <strain evidence="3">03SP1</strain>
    </source>
</reference>
<dbReference type="KEGG" id="more:E1B28_006637"/>
<feature type="compositionally biased region" description="Low complexity" evidence="1">
    <location>
        <begin position="156"/>
        <end position="176"/>
    </location>
</feature>
<dbReference type="InterPro" id="IPR019448">
    <property type="entry name" value="NT-C2"/>
</dbReference>
<dbReference type="EMBL" id="CM032183">
    <property type="protein sequence ID" value="KAG7095953.1"/>
    <property type="molecule type" value="Genomic_DNA"/>
</dbReference>
<dbReference type="AlphaFoldDB" id="A0A9P8AAR2"/>
<feature type="compositionally biased region" description="Polar residues" evidence="1">
    <location>
        <begin position="546"/>
        <end position="559"/>
    </location>
</feature>
<gene>
    <name evidence="3" type="ORF">E1B28_006637</name>
</gene>
<name>A0A9P8AAR2_9AGAR</name>
<keyword evidence="4" id="KW-1185">Reference proteome</keyword>
<feature type="compositionally biased region" description="Polar residues" evidence="1">
    <location>
        <begin position="129"/>
        <end position="144"/>
    </location>
</feature>
<feature type="region of interest" description="Disordered" evidence="1">
    <location>
        <begin position="600"/>
        <end position="619"/>
    </location>
</feature>
<dbReference type="PANTHER" id="PTHR21456:SF1">
    <property type="entry name" value="C2 NT-TYPE DOMAIN-CONTAINING PROTEIN"/>
    <property type="match status" value="1"/>
</dbReference>
<dbReference type="GeneID" id="66075713"/>
<sequence>MTTTETTTSQGLRAHLRQLLPRSALFHVHVQIHQISSVPLVHGQFGVRWKFRHVKSSTGASVNVDKLDQGKAGLVSGTASLKKASKGKGKSVVSVEEDGGLVSGKARLASSFVSDHDYGTNGIPSVVVSSTGSMDSRNTSSVSFTPPPPLLMLPRSVSGSSAASSLSYPSSSSTGSQDTNDNLESHDQTPTRSTSSSSSSSPAPTPTYSPARGITAYYKLTEHAVTWEHSLDVIVKLDIDRETSELQSNVLKLVVMQRVIPGDPDAPQNPRLGAVYLDLAQYAGVGEAVTRRYLLRKSKTNATLKLTTEVTFISGHSDYIAPPLPKGEIMNGVAGLLDSDVYRTRPRALELWGPYYNKEELEMDLLGGASIPDPNHPHSKHRHRNRSRSRMRDGEAHQRQHPHHHHHHGQGEGSPGDSEDDVYHDASGTSGSDTDEDEGRYEVPFEVSRLPLAYGPKTTEILIEALFNPVKVVKPVEQIDKERESPFELFVDAEKEKVRREKRRQEREKEKAEQVGGLGLDRDRDRTIGRRSGYGTGSGTAGEVSSVYSMEDGTSSLGHNSAGEHSLKGSGSTGSTDENGEGRGGLARAWWSRKKNGIMSTPLLHSRPTTPAMVAASAR</sequence>
<dbReference type="PANTHER" id="PTHR21456">
    <property type="entry name" value="FAMILY WITH SEQUENCE SIMILARITY 102"/>
    <property type="match status" value="1"/>
</dbReference>
<feature type="region of interest" description="Disordered" evidence="1">
    <location>
        <begin position="497"/>
        <end position="588"/>
    </location>
</feature>
<evidence type="ECO:0000259" key="2">
    <source>
        <dbReference type="PROSITE" id="PS51840"/>
    </source>
</evidence>
<protein>
    <recommendedName>
        <fullName evidence="2">C2 NT-type domain-containing protein</fullName>
    </recommendedName>
</protein>
<proteinExistence type="predicted"/>
<evidence type="ECO:0000313" key="4">
    <source>
        <dbReference type="Proteomes" id="UP001049176"/>
    </source>
</evidence>
<dbReference type="Pfam" id="PF10358">
    <property type="entry name" value="NT-C2"/>
    <property type="match status" value="1"/>
</dbReference>
<comment type="caution">
    <text evidence="3">The sequence shown here is derived from an EMBL/GenBank/DDBJ whole genome shotgun (WGS) entry which is preliminary data.</text>
</comment>
<organism evidence="3 4">
    <name type="scientific">Marasmius oreades</name>
    <name type="common">fairy-ring Marasmius</name>
    <dbReference type="NCBI Taxonomy" id="181124"/>
    <lineage>
        <taxon>Eukaryota</taxon>
        <taxon>Fungi</taxon>
        <taxon>Dikarya</taxon>
        <taxon>Basidiomycota</taxon>
        <taxon>Agaricomycotina</taxon>
        <taxon>Agaricomycetes</taxon>
        <taxon>Agaricomycetidae</taxon>
        <taxon>Agaricales</taxon>
        <taxon>Marasmiineae</taxon>
        <taxon>Marasmiaceae</taxon>
        <taxon>Marasmius</taxon>
    </lineage>
</organism>
<feature type="region of interest" description="Disordered" evidence="1">
    <location>
        <begin position="129"/>
        <end position="210"/>
    </location>
</feature>
<evidence type="ECO:0000256" key="1">
    <source>
        <dbReference type="SAM" id="MobiDB-lite"/>
    </source>
</evidence>
<dbReference type="OrthoDB" id="3365224at2759"/>
<feature type="region of interest" description="Disordered" evidence="1">
    <location>
        <begin position="367"/>
        <end position="440"/>
    </location>
</feature>
<dbReference type="InterPro" id="IPR039931">
    <property type="entry name" value="EEIG1/2-like"/>
</dbReference>
<feature type="compositionally biased region" description="Basic residues" evidence="1">
    <location>
        <begin position="377"/>
        <end position="389"/>
    </location>
</feature>
<evidence type="ECO:0000313" key="3">
    <source>
        <dbReference type="EMBL" id="KAG7095953.1"/>
    </source>
</evidence>